<organism evidence="2 3">
    <name type="scientific">Thalassospira profundimaris</name>
    <dbReference type="NCBI Taxonomy" id="502049"/>
    <lineage>
        <taxon>Bacteria</taxon>
        <taxon>Pseudomonadati</taxon>
        <taxon>Pseudomonadota</taxon>
        <taxon>Alphaproteobacteria</taxon>
        <taxon>Rhodospirillales</taxon>
        <taxon>Thalassospiraceae</taxon>
        <taxon>Thalassospira</taxon>
    </lineage>
</organism>
<feature type="domain" description="N-acetyltransferase" evidence="1">
    <location>
        <begin position="171"/>
        <end position="314"/>
    </location>
</feature>
<dbReference type="Proteomes" id="UP000253226">
    <property type="component" value="Unassembled WGS sequence"/>
</dbReference>
<evidence type="ECO:0000313" key="2">
    <source>
        <dbReference type="EMBL" id="RCK32941.1"/>
    </source>
</evidence>
<reference evidence="2 3" key="1">
    <citation type="submission" date="2014-07" db="EMBL/GenBank/DDBJ databases">
        <title>Draft genome sequence of Thalassospira profundimaris 35.</title>
        <authorList>
            <person name="Lai Q."/>
            <person name="Shao Z."/>
        </authorList>
    </citation>
    <scope>NUCLEOTIDE SEQUENCE [LARGE SCALE GENOMIC DNA]</scope>
    <source>
        <strain evidence="2 3">35</strain>
    </source>
</reference>
<dbReference type="Gene3D" id="3.40.630.30">
    <property type="match status" value="1"/>
</dbReference>
<dbReference type="InterPro" id="IPR000182">
    <property type="entry name" value="GNAT_dom"/>
</dbReference>
<dbReference type="SUPFAM" id="SSF55729">
    <property type="entry name" value="Acyl-CoA N-acyltransferases (Nat)"/>
    <property type="match status" value="1"/>
</dbReference>
<dbReference type="EMBL" id="JPWF01000014">
    <property type="protein sequence ID" value="RCK32941.1"/>
    <property type="molecule type" value="Genomic_DNA"/>
</dbReference>
<dbReference type="AlphaFoldDB" id="A0A367W175"/>
<dbReference type="InterPro" id="IPR016181">
    <property type="entry name" value="Acyl_CoA_acyltransferase"/>
</dbReference>
<sequence length="316" mass="35762">MIRKLVPVTSDSVKRFAELRWEIGNEEARSYMKSIDFEASILRDKTDFFFEDETDRMATAISIARMVDRDGIANVMISVDMIEKDPKSMTAALFDVLRCLQDEVATKPTIYQVLPPEGLAFVAQDLQDTGFEKKITNCRYARPAGPAKPGEFPFAERARSKGYETVVLDDGFIKAVPDIFERLTELHNRGFASWETVTVTAPERIRTLYENDANTFFLALLGDEIVANAVCTHLGQNVLSPRLVANRKHWGSGVSDLVSRHLINHVAAHWNLPVIAYVDFRNAASWKALERFGFERVHETFRWDCSIPEGSQLQLG</sequence>
<gene>
    <name evidence="2" type="ORF">TH19_18770</name>
</gene>
<evidence type="ECO:0000313" key="3">
    <source>
        <dbReference type="Proteomes" id="UP000253226"/>
    </source>
</evidence>
<proteinExistence type="predicted"/>
<evidence type="ECO:0000259" key="1">
    <source>
        <dbReference type="PROSITE" id="PS51186"/>
    </source>
</evidence>
<dbReference type="PROSITE" id="PS51186">
    <property type="entry name" value="GNAT"/>
    <property type="match status" value="1"/>
</dbReference>
<comment type="caution">
    <text evidence="2">The sequence shown here is derived from an EMBL/GenBank/DDBJ whole genome shotgun (WGS) entry which is preliminary data.</text>
</comment>
<protein>
    <recommendedName>
        <fullName evidence="1">N-acetyltransferase domain-containing protein</fullName>
    </recommendedName>
</protein>
<dbReference type="RefSeq" id="WP_114103779.1">
    <property type="nucleotide sequence ID" value="NZ_JPWF01000014.1"/>
</dbReference>
<dbReference type="OrthoDB" id="7331388at2"/>
<name>A0A367W175_9PROT</name>
<accession>A0A367W175</accession>
<dbReference type="GO" id="GO:0016747">
    <property type="term" value="F:acyltransferase activity, transferring groups other than amino-acyl groups"/>
    <property type="evidence" value="ECO:0007669"/>
    <property type="project" value="InterPro"/>
</dbReference>